<evidence type="ECO:0000313" key="2">
    <source>
        <dbReference type="EMBL" id="RUL87581.1"/>
    </source>
</evidence>
<evidence type="ECO:0000313" key="3">
    <source>
        <dbReference type="Proteomes" id="UP000280296"/>
    </source>
</evidence>
<protein>
    <submittedName>
        <fullName evidence="2">Uncharacterized protein</fullName>
    </submittedName>
</protein>
<reference evidence="2 3" key="1">
    <citation type="submission" date="2018-12" db="EMBL/GenBank/DDBJ databases">
        <authorList>
            <person name="Toschakov S.V."/>
        </authorList>
    </citation>
    <scope>NUCLEOTIDE SEQUENCE [LARGE SCALE GENOMIC DNA]</scope>
    <source>
        <strain evidence="2 3">GM2012</strain>
    </source>
</reference>
<comment type="caution">
    <text evidence="2">The sequence shown here is derived from an EMBL/GenBank/DDBJ whole genome shotgun (WGS) entry which is preliminary data.</text>
</comment>
<reference evidence="2 3" key="2">
    <citation type="submission" date="2019-01" db="EMBL/GenBank/DDBJ databases">
        <title>Tautonia sociabilis, a novel thermotolerant planctomycete of Isosphaeraceae family, isolated from a 4000 m deep subterranean habitat.</title>
        <authorList>
            <person name="Kovaleva O.L."/>
            <person name="Elcheninov A.G."/>
            <person name="Van Heerden E."/>
            <person name="Toshchakov S.V."/>
            <person name="Novikov A."/>
            <person name="Bonch-Osmolovskaya E.A."/>
            <person name="Kublanov I.V."/>
        </authorList>
    </citation>
    <scope>NUCLEOTIDE SEQUENCE [LARGE SCALE GENOMIC DNA]</scope>
    <source>
        <strain evidence="2 3">GM2012</strain>
    </source>
</reference>
<dbReference type="RefSeq" id="WP_126725469.1">
    <property type="nucleotide sequence ID" value="NZ_RYZH01000019.1"/>
</dbReference>
<dbReference type="OrthoDB" id="9938671at2"/>
<evidence type="ECO:0000256" key="1">
    <source>
        <dbReference type="SAM" id="MobiDB-lite"/>
    </source>
</evidence>
<proteinExistence type="predicted"/>
<dbReference type="Proteomes" id="UP000280296">
    <property type="component" value="Unassembled WGS sequence"/>
</dbReference>
<dbReference type="EMBL" id="RYZH01000019">
    <property type="protein sequence ID" value="RUL87581.1"/>
    <property type="molecule type" value="Genomic_DNA"/>
</dbReference>
<organism evidence="2 3">
    <name type="scientific">Tautonia sociabilis</name>
    <dbReference type="NCBI Taxonomy" id="2080755"/>
    <lineage>
        <taxon>Bacteria</taxon>
        <taxon>Pseudomonadati</taxon>
        <taxon>Planctomycetota</taxon>
        <taxon>Planctomycetia</taxon>
        <taxon>Isosphaerales</taxon>
        <taxon>Isosphaeraceae</taxon>
        <taxon>Tautonia</taxon>
    </lineage>
</organism>
<dbReference type="AlphaFoldDB" id="A0A432MJK5"/>
<dbReference type="PROSITE" id="PS51257">
    <property type="entry name" value="PROKAR_LIPOPROTEIN"/>
    <property type="match status" value="1"/>
</dbReference>
<feature type="region of interest" description="Disordered" evidence="1">
    <location>
        <begin position="41"/>
        <end position="67"/>
    </location>
</feature>
<name>A0A432MJK5_9BACT</name>
<accession>A0A432MJK5</accession>
<keyword evidence="3" id="KW-1185">Reference proteome</keyword>
<gene>
    <name evidence="2" type="ORF">TsocGM_11265</name>
</gene>
<sequence length="67" mass="6673">MTRRSSGSVLAPLLIALAGTGCGGGGGGEVPAYEIHDASQFSQDDLNAPLSAEARAKGAQVPPPPTR</sequence>